<feature type="region of interest" description="Disordered" evidence="1">
    <location>
        <begin position="1"/>
        <end position="43"/>
    </location>
</feature>
<reference evidence="2 3" key="1">
    <citation type="submission" date="2019-05" db="EMBL/GenBank/DDBJ databases">
        <title>Another draft genome of Portunus trituberculatus and its Hox gene families provides insights of decapod evolution.</title>
        <authorList>
            <person name="Jeong J.-H."/>
            <person name="Song I."/>
            <person name="Kim S."/>
            <person name="Choi T."/>
            <person name="Kim D."/>
            <person name="Ryu S."/>
            <person name="Kim W."/>
        </authorList>
    </citation>
    <scope>NUCLEOTIDE SEQUENCE [LARGE SCALE GENOMIC DNA]</scope>
    <source>
        <tissue evidence="2">Muscle</tissue>
    </source>
</reference>
<gene>
    <name evidence="2" type="ORF">E2C01_031987</name>
</gene>
<dbReference type="Proteomes" id="UP000324222">
    <property type="component" value="Unassembled WGS sequence"/>
</dbReference>
<protein>
    <submittedName>
        <fullName evidence="2">Uncharacterized protein</fullName>
    </submittedName>
</protein>
<dbReference type="EMBL" id="VSRR010004079">
    <property type="protein sequence ID" value="MPC38480.1"/>
    <property type="molecule type" value="Genomic_DNA"/>
</dbReference>
<evidence type="ECO:0000313" key="2">
    <source>
        <dbReference type="EMBL" id="MPC38480.1"/>
    </source>
</evidence>
<name>A0A5B7EU86_PORTR</name>
<accession>A0A5B7EU86</accession>
<comment type="caution">
    <text evidence="2">The sequence shown here is derived from an EMBL/GenBank/DDBJ whole genome shotgun (WGS) entry which is preliminary data.</text>
</comment>
<sequence>MFRIVFESDEAPTALSAHRVHSGPHTHKQAVPARPLHSSPSSVRDCRCRGWNVNYIASKDRFPDGSDESDIAPRISLSQVEGLMDGIPHPALLNDTEPFLS</sequence>
<evidence type="ECO:0000313" key="3">
    <source>
        <dbReference type="Proteomes" id="UP000324222"/>
    </source>
</evidence>
<dbReference type="AlphaFoldDB" id="A0A5B7EU86"/>
<evidence type="ECO:0000256" key="1">
    <source>
        <dbReference type="SAM" id="MobiDB-lite"/>
    </source>
</evidence>
<feature type="compositionally biased region" description="Basic residues" evidence="1">
    <location>
        <begin position="18"/>
        <end position="28"/>
    </location>
</feature>
<keyword evidence="3" id="KW-1185">Reference proteome</keyword>
<proteinExistence type="predicted"/>
<organism evidence="2 3">
    <name type="scientific">Portunus trituberculatus</name>
    <name type="common">Swimming crab</name>
    <name type="synonym">Neptunus trituberculatus</name>
    <dbReference type="NCBI Taxonomy" id="210409"/>
    <lineage>
        <taxon>Eukaryota</taxon>
        <taxon>Metazoa</taxon>
        <taxon>Ecdysozoa</taxon>
        <taxon>Arthropoda</taxon>
        <taxon>Crustacea</taxon>
        <taxon>Multicrustacea</taxon>
        <taxon>Malacostraca</taxon>
        <taxon>Eumalacostraca</taxon>
        <taxon>Eucarida</taxon>
        <taxon>Decapoda</taxon>
        <taxon>Pleocyemata</taxon>
        <taxon>Brachyura</taxon>
        <taxon>Eubrachyura</taxon>
        <taxon>Portunoidea</taxon>
        <taxon>Portunidae</taxon>
        <taxon>Portuninae</taxon>
        <taxon>Portunus</taxon>
    </lineage>
</organism>